<keyword evidence="9" id="KW-1185">Reference proteome</keyword>
<keyword evidence="4" id="KW-1015">Disulfide bond</keyword>
<feature type="domain" description="Chitin-binding type-2" evidence="7">
    <location>
        <begin position="182"/>
        <end position="248"/>
    </location>
</feature>
<organism evidence="8 9">
    <name type="scientific">Ceutorhynchus assimilis</name>
    <name type="common">cabbage seed weevil</name>
    <dbReference type="NCBI Taxonomy" id="467358"/>
    <lineage>
        <taxon>Eukaryota</taxon>
        <taxon>Metazoa</taxon>
        <taxon>Ecdysozoa</taxon>
        <taxon>Arthropoda</taxon>
        <taxon>Hexapoda</taxon>
        <taxon>Insecta</taxon>
        <taxon>Pterygota</taxon>
        <taxon>Neoptera</taxon>
        <taxon>Endopterygota</taxon>
        <taxon>Coleoptera</taxon>
        <taxon>Polyphaga</taxon>
        <taxon>Cucujiformia</taxon>
        <taxon>Curculionidae</taxon>
        <taxon>Ceutorhynchinae</taxon>
        <taxon>Ceutorhynchus</taxon>
    </lineage>
</organism>
<feature type="chain" id="PRO_5040417340" description="Chitin-binding type-2 domain-containing protein" evidence="6">
    <location>
        <begin position="21"/>
        <end position="275"/>
    </location>
</feature>
<dbReference type="PANTHER" id="PTHR23301">
    <property type="entry name" value="CHITIN BINDING PERITROPHIN-A"/>
    <property type="match status" value="1"/>
</dbReference>
<keyword evidence="1" id="KW-0147">Chitin-binding</keyword>
<evidence type="ECO:0000256" key="4">
    <source>
        <dbReference type="ARBA" id="ARBA00023157"/>
    </source>
</evidence>
<protein>
    <recommendedName>
        <fullName evidence="7">Chitin-binding type-2 domain-containing protein</fullName>
    </recommendedName>
</protein>
<dbReference type="PROSITE" id="PS50940">
    <property type="entry name" value="CHIT_BIND_II"/>
    <property type="match status" value="3"/>
</dbReference>
<evidence type="ECO:0000256" key="3">
    <source>
        <dbReference type="ARBA" id="ARBA00022737"/>
    </source>
</evidence>
<dbReference type="Gene3D" id="2.170.140.10">
    <property type="entry name" value="Chitin binding domain"/>
    <property type="match status" value="3"/>
</dbReference>
<dbReference type="InterPro" id="IPR002557">
    <property type="entry name" value="Chitin-bd_dom"/>
</dbReference>
<evidence type="ECO:0000259" key="7">
    <source>
        <dbReference type="PROSITE" id="PS50940"/>
    </source>
</evidence>
<evidence type="ECO:0000313" key="9">
    <source>
        <dbReference type="Proteomes" id="UP001152799"/>
    </source>
</evidence>
<dbReference type="InterPro" id="IPR051940">
    <property type="entry name" value="Chitin_bind-dev_reg"/>
</dbReference>
<dbReference type="InterPro" id="IPR036508">
    <property type="entry name" value="Chitin-bd_dom_sf"/>
</dbReference>
<evidence type="ECO:0000256" key="6">
    <source>
        <dbReference type="SAM" id="SignalP"/>
    </source>
</evidence>
<dbReference type="OrthoDB" id="9991479at2759"/>
<dbReference type="GO" id="GO:0008061">
    <property type="term" value="F:chitin binding"/>
    <property type="evidence" value="ECO:0007669"/>
    <property type="project" value="UniProtKB-KW"/>
</dbReference>
<dbReference type="SUPFAM" id="SSF57625">
    <property type="entry name" value="Invertebrate chitin-binding proteins"/>
    <property type="match status" value="3"/>
</dbReference>
<keyword evidence="3" id="KW-0677">Repeat</keyword>
<evidence type="ECO:0000313" key="8">
    <source>
        <dbReference type="EMBL" id="CAG9769596.1"/>
    </source>
</evidence>
<dbReference type="Proteomes" id="UP001152799">
    <property type="component" value="Chromosome 5"/>
</dbReference>
<feature type="domain" description="Chitin-binding type-2" evidence="7">
    <location>
        <begin position="51"/>
        <end position="109"/>
    </location>
</feature>
<dbReference type="AlphaFoldDB" id="A0A9N9QGN3"/>
<gene>
    <name evidence="8" type="ORF">CEUTPL_LOCUS10102</name>
</gene>
<dbReference type="Pfam" id="PF01607">
    <property type="entry name" value="CBM_14"/>
    <property type="match status" value="3"/>
</dbReference>
<dbReference type="SMART" id="SM00494">
    <property type="entry name" value="ChtBD2"/>
    <property type="match status" value="3"/>
</dbReference>
<evidence type="ECO:0000256" key="2">
    <source>
        <dbReference type="ARBA" id="ARBA00022729"/>
    </source>
</evidence>
<dbReference type="GO" id="GO:0005576">
    <property type="term" value="C:extracellular region"/>
    <property type="evidence" value="ECO:0007669"/>
    <property type="project" value="InterPro"/>
</dbReference>
<evidence type="ECO:0000256" key="5">
    <source>
        <dbReference type="ARBA" id="ARBA00023180"/>
    </source>
</evidence>
<name>A0A9N9QGN3_9CUCU</name>
<accession>A0A9N9QGN3</accession>
<feature type="domain" description="Chitin-binding type-2" evidence="7">
    <location>
        <begin position="119"/>
        <end position="177"/>
    </location>
</feature>
<keyword evidence="5" id="KW-0325">Glycoprotein</keyword>
<reference evidence="8" key="1">
    <citation type="submission" date="2022-01" db="EMBL/GenBank/DDBJ databases">
        <authorList>
            <person name="King R."/>
        </authorList>
    </citation>
    <scope>NUCLEOTIDE SEQUENCE</scope>
</reference>
<evidence type="ECO:0000256" key="1">
    <source>
        <dbReference type="ARBA" id="ARBA00022669"/>
    </source>
</evidence>
<proteinExistence type="predicted"/>
<dbReference type="EMBL" id="OU892281">
    <property type="protein sequence ID" value="CAG9769596.1"/>
    <property type="molecule type" value="Genomic_DNA"/>
</dbReference>
<sequence>MARFIRLFVVVATVFVGVYCQFNNGFNNNNNYNQRRQQNNNYQPRQVQSLSASCPEANGTFPTRTCDGYIQCTNGVAEEKLCPDGLLFNAQNGPHGYPCQYPLEVDCTGREQTQPAQATDECPHQFGYFKIGDQNNCGKFKNCVDGRGFEFDCPEGLAWNSETYRCDWPDQVSDCDAEAYLGFTCPPDARQFGLGPEEYRFFRSPQDCQRYFICIESKPRLYNCGEGLAFNDLINACDDVENVTGCAGLTSEFRGAPTKLAKFSNQNARNKFNKF</sequence>
<dbReference type="PANTHER" id="PTHR23301:SF98">
    <property type="entry name" value="CHITIN-BINDING TYPE-2 DOMAIN-CONTAINING PROTEIN-RELATED"/>
    <property type="match status" value="1"/>
</dbReference>
<keyword evidence="2 6" id="KW-0732">Signal</keyword>
<feature type="signal peptide" evidence="6">
    <location>
        <begin position="1"/>
        <end position="20"/>
    </location>
</feature>